<dbReference type="Proteomes" id="UP000183924">
    <property type="component" value="Unassembled WGS sequence"/>
</dbReference>
<evidence type="ECO:0000313" key="1">
    <source>
        <dbReference type="EMBL" id="OIZ96593.1"/>
    </source>
</evidence>
<organism evidence="1 2">
    <name type="scientific">Candidatus Rickettsiella isopodorum</name>
    <dbReference type="NCBI Taxonomy" id="1225476"/>
    <lineage>
        <taxon>Bacteria</taxon>
        <taxon>Pseudomonadati</taxon>
        <taxon>Pseudomonadota</taxon>
        <taxon>Gammaproteobacteria</taxon>
        <taxon>Legionellales</taxon>
        <taxon>Coxiellaceae</taxon>
        <taxon>Rickettsiella</taxon>
    </lineage>
</organism>
<gene>
    <name evidence="1" type="ORF">A1D18_00100</name>
</gene>
<comment type="caution">
    <text evidence="1">The sequence shown here is derived from an EMBL/GenBank/DDBJ whole genome shotgun (WGS) entry which is preliminary data.</text>
</comment>
<evidence type="ECO:0000313" key="2">
    <source>
        <dbReference type="Proteomes" id="UP000183924"/>
    </source>
</evidence>
<reference evidence="1 2" key="1">
    <citation type="submission" date="2016-03" db="EMBL/GenBank/DDBJ databases">
        <title>Comparative genomics of Rickettsiella.</title>
        <authorList>
            <person name="Chandler C."/>
            <person name="Wang Y."/>
        </authorList>
    </citation>
    <scope>NUCLEOTIDE SEQUENCE [LARGE SCALE GENOMIC DNA]</scope>
    <source>
        <strain evidence="1 2">RCFS May 2013</strain>
    </source>
</reference>
<accession>A0A1J8NM88</accession>
<keyword evidence="2" id="KW-1185">Reference proteome</keyword>
<proteinExistence type="predicted"/>
<sequence>MTNFIFNIYRENTNNSSDSYKLPDQIFPQEDITNFSEVYNFGIPPNSSKDVLNQNRGIIPGAHKQYRVTNIGRKDIIAQIRWGTAVQWMGVMGKQIIPPGETKIVRNEGRAYYCTCLQLINETPSRSIVGASYAGW</sequence>
<name>A0A1J8NM88_9COXI</name>
<protein>
    <submittedName>
        <fullName evidence="1">Uncharacterized protein</fullName>
    </submittedName>
</protein>
<dbReference type="AlphaFoldDB" id="A0A1J8NM88"/>
<dbReference type="EMBL" id="LUKY01000019">
    <property type="protein sequence ID" value="OIZ96593.1"/>
    <property type="molecule type" value="Genomic_DNA"/>
</dbReference>
<dbReference type="RefSeq" id="WP_071661802.1">
    <property type="nucleotide sequence ID" value="NZ_LUKY01000019.1"/>
</dbReference>